<feature type="region of interest" description="Disordered" evidence="6">
    <location>
        <begin position="1"/>
        <end position="53"/>
    </location>
</feature>
<evidence type="ECO:0000256" key="3">
    <source>
        <dbReference type="ARBA" id="ARBA00022833"/>
    </source>
</evidence>
<dbReference type="GO" id="GO:0008270">
    <property type="term" value="F:zinc ion binding"/>
    <property type="evidence" value="ECO:0007669"/>
    <property type="project" value="InterPro"/>
</dbReference>
<dbReference type="EMBL" id="CABDUW010000027">
    <property type="protein sequence ID" value="VTJ53314.1"/>
    <property type="molecule type" value="Genomic_DNA"/>
</dbReference>
<feature type="region of interest" description="Disordered" evidence="6">
    <location>
        <begin position="277"/>
        <end position="404"/>
    </location>
</feature>
<comment type="caution">
    <text evidence="9">The sequence shown here is derived from an EMBL/GenBank/DDBJ whole genome shotgun (WGS) entry which is preliminary data.</text>
</comment>
<keyword evidence="4 5" id="KW-0440">LIM domain</keyword>
<dbReference type="InterPro" id="IPR047120">
    <property type="entry name" value="Pk/Esn/Tes"/>
</dbReference>
<dbReference type="CDD" id="cd09340">
    <property type="entry name" value="LIM1_Testin_like"/>
    <property type="match status" value="1"/>
</dbReference>
<keyword evidence="1 5" id="KW-0479">Metal-binding</keyword>
<proteinExistence type="predicted"/>
<dbReference type="PANTHER" id="PTHR24211">
    <property type="entry name" value="LIM DOMAIN-CONTAINING PROTEIN"/>
    <property type="match status" value="1"/>
</dbReference>
<feature type="domain" description="PET" evidence="8">
    <location>
        <begin position="8"/>
        <end position="118"/>
    </location>
</feature>
<dbReference type="FunFam" id="2.10.110.10:FF:000093">
    <property type="entry name" value="prickle-like protein 4 isoform X3"/>
    <property type="match status" value="1"/>
</dbReference>
<evidence type="ECO:0000256" key="2">
    <source>
        <dbReference type="ARBA" id="ARBA00022737"/>
    </source>
</evidence>
<evidence type="ECO:0000256" key="4">
    <source>
        <dbReference type="ARBA" id="ARBA00023038"/>
    </source>
</evidence>
<evidence type="ECO:0000313" key="9">
    <source>
        <dbReference type="EMBL" id="VTJ53314.1"/>
    </source>
</evidence>
<evidence type="ECO:0000259" key="7">
    <source>
        <dbReference type="PROSITE" id="PS50023"/>
    </source>
</evidence>
<feature type="compositionally biased region" description="Basic and acidic residues" evidence="6">
    <location>
        <begin position="431"/>
        <end position="448"/>
    </location>
</feature>
<gene>
    <name evidence="9" type="ORF">MONAX_5E020788</name>
</gene>
<feature type="domain" description="LIM zinc-binding" evidence="7">
    <location>
        <begin position="119"/>
        <end position="183"/>
    </location>
</feature>
<dbReference type="Proteomes" id="UP000335636">
    <property type="component" value="Unassembled WGS sequence"/>
</dbReference>
<evidence type="ECO:0000313" key="10">
    <source>
        <dbReference type="Proteomes" id="UP000335636"/>
    </source>
</evidence>
<dbReference type="Pfam" id="PF00412">
    <property type="entry name" value="LIM"/>
    <property type="match status" value="2"/>
</dbReference>
<feature type="compositionally biased region" description="Polar residues" evidence="6">
    <location>
        <begin position="421"/>
        <end position="430"/>
    </location>
</feature>
<evidence type="ECO:0008006" key="11">
    <source>
        <dbReference type="Google" id="ProtNLM"/>
    </source>
</evidence>
<dbReference type="PANTHER" id="PTHR24211:SF35">
    <property type="entry name" value="PRICKLE-LIKE PROTEIN 4"/>
    <property type="match status" value="1"/>
</dbReference>
<accession>A0A5E4A859</accession>
<dbReference type="Pfam" id="PF06297">
    <property type="entry name" value="PET"/>
    <property type="match status" value="1"/>
</dbReference>
<keyword evidence="3 5" id="KW-0862">Zinc</keyword>
<dbReference type="InterPro" id="IPR010442">
    <property type="entry name" value="PET_domain"/>
</dbReference>
<dbReference type="InterPro" id="IPR001781">
    <property type="entry name" value="Znf_LIM"/>
</dbReference>
<protein>
    <recommendedName>
        <fullName evidence="11">LIM zinc-binding domain-containing protein</fullName>
    </recommendedName>
</protein>
<name>A0A5E4A859_MARMO</name>
<dbReference type="FunFam" id="2.10.110.10:FF:000005">
    <property type="entry name" value="Testin isoform 1"/>
    <property type="match status" value="1"/>
</dbReference>
<feature type="compositionally biased region" description="Basic and acidic residues" evidence="6">
    <location>
        <begin position="355"/>
        <end position="364"/>
    </location>
</feature>
<evidence type="ECO:0000256" key="5">
    <source>
        <dbReference type="PROSITE-ProRule" id="PRU00125"/>
    </source>
</evidence>
<keyword evidence="2" id="KW-0677">Repeat</keyword>
<evidence type="ECO:0000256" key="1">
    <source>
        <dbReference type="ARBA" id="ARBA00022723"/>
    </source>
</evidence>
<dbReference type="SUPFAM" id="SSF57716">
    <property type="entry name" value="Glucocorticoid receptor-like (DNA-binding domain)"/>
    <property type="match status" value="2"/>
</dbReference>
<feature type="compositionally biased region" description="Low complexity" evidence="6">
    <location>
        <begin position="290"/>
        <end position="302"/>
    </location>
</feature>
<feature type="compositionally biased region" description="Gly residues" evidence="6">
    <location>
        <begin position="369"/>
        <end position="378"/>
    </location>
</feature>
<dbReference type="CDD" id="cd09341">
    <property type="entry name" value="LIM2_Testin_like"/>
    <property type="match status" value="1"/>
</dbReference>
<feature type="domain" description="LIM zinc-binding" evidence="7">
    <location>
        <begin position="184"/>
        <end position="244"/>
    </location>
</feature>
<dbReference type="CDD" id="cd09828">
    <property type="entry name" value="PET_OEBT"/>
    <property type="match status" value="1"/>
</dbReference>
<sequence>MLNSGWLHQEDSPISRELVPSANSDDSGHLPEEDPEDTSAQGPALLSLGIPHQDTNHVPNWPGLQTLLQQLPPQDSDERYCLALGEDELAELRLFCVQRKQKALGQGVAHLVTPQLEGHTCEKCREQLKPGEYSVFAAPAGEPCCWHRPCFTCQACGQALVNLIYFYHDGHLYCGRHHAELLRPRCPACDQLIFSRRCTEAEGRRWHENHFCCQGCAGPLRGGHYALPGGSPYCPSCFESRYSDAGLSLAGTLEGRASLGKGRVGADQCGREWWLGLGRGGGSPGRDPRPSSTPSHSSSSAPVLPPQPPDPSFGARSSHRASLAGALQGPPEPTLRRGRGCGAGLAPGRGTRPPAGERSRERRGPLGRTRGGGCAHGPGRGRRLRPTSLASVGEGSPDPTERKDHVSLNAVFTSRAEFPAATSSSSLETQSGRELERLETPRDPKEDASCPCPTCSSSSDSEPEGFFLGQRLPRLRKTLGSFQAEDSDTSRKHCTIC</sequence>
<feature type="region of interest" description="Disordered" evidence="6">
    <location>
        <begin position="417"/>
        <end position="466"/>
    </location>
</feature>
<dbReference type="PROSITE" id="PS00478">
    <property type="entry name" value="LIM_DOMAIN_1"/>
    <property type="match status" value="1"/>
</dbReference>
<dbReference type="SMART" id="SM00132">
    <property type="entry name" value="LIM"/>
    <property type="match status" value="2"/>
</dbReference>
<dbReference type="PROSITE" id="PS50023">
    <property type="entry name" value="LIM_DOMAIN_2"/>
    <property type="match status" value="2"/>
</dbReference>
<feature type="compositionally biased region" description="Low complexity" evidence="6">
    <location>
        <begin position="449"/>
        <end position="460"/>
    </location>
</feature>
<dbReference type="AlphaFoldDB" id="A0A5E4A859"/>
<dbReference type="Gene3D" id="2.10.110.10">
    <property type="entry name" value="Cysteine Rich Protein"/>
    <property type="match status" value="2"/>
</dbReference>
<dbReference type="PROSITE" id="PS51303">
    <property type="entry name" value="PET"/>
    <property type="match status" value="1"/>
</dbReference>
<organism evidence="9 10">
    <name type="scientific">Marmota monax</name>
    <name type="common">Woodchuck</name>
    <dbReference type="NCBI Taxonomy" id="9995"/>
    <lineage>
        <taxon>Eukaryota</taxon>
        <taxon>Metazoa</taxon>
        <taxon>Chordata</taxon>
        <taxon>Craniata</taxon>
        <taxon>Vertebrata</taxon>
        <taxon>Euteleostomi</taxon>
        <taxon>Mammalia</taxon>
        <taxon>Eutheria</taxon>
        <taxon>Euarchontoglires</taxon>
        <taxon>Glires</taxon>
        <taxon>Rodentia</taxon>
        <taxon>Sciuromorpha</taxon>
        <taxon>Sciuridae</taxon>
        <taxon>Xerinae</taxon>
        <taxon>Marmotini</taxon>
        <taxon>Marmota</taxon>
    </lineage>
</organism>
<reference evidence="9" key="1">
    <citation type="submission" date="2019-04" db="EMBL/GenBank/DDBJ databases">
        <authorList>
            <person name="Alioto T."/>
            <person name="Alioto T."/>
        </authorList>
    </citation>
    <scope>NUCLEOTIDE SEQUENCE [LARGE SCALE GENOMIC DNA]</scope>
</reference>
<evidence type="ECO:0000256" key="6">
    <source>
        <dbReference type="SAM" id="MobiDB-lite"/>
    </source>
</evidence>
<keyword evidence="10" id="KW-1185">Reference proteome</keyword>
<evidence type="ECO:0000259" key="8">
    <source>
        <dbReference type="PROSITE" id="PS51303"/>
    </source>
</evidence>